<dbReference type="InterPro" id="IPR005235">
    <property type="entry name" value="YmdB-like"/>
</dbReference>
<sequence length="270" mass="28954">MRLLFCGDIVGRPGRDVVLAQLPGLRKRLKLDFVIANGENAASGFGITEKICRQLFEVGVDVISGGNHSWDQREVMSYISGEPRLLRPQNFPTGTPGKGVGVFETRRGKKVLVVNVMGQLFMEDLNDPFACLAGVLAQYRLGASVDAVVVDYHAEATSEKMAAGHFVDGKVSLFVGTHTHVPTADNMILPGGTAYQSDAGMCGDYDSVIGMEKTVPIERFVKKVRGERLSVASGEGTLCGVFVETNDASGLAERVLPLRVGGRLSEALPD</sequence>
<feature type="binding site" evidence="2">
    <location>
        <position position="178"/>
    </location>
    <ligand>
        <name>Fe cation</name>
        <dbReference type="ChEBI" id="CHEBI:24875"/>
        <label>2</label>
    </ligand>
</feature>
<accession>A0A967KE08</accession>
<dbReference type="EMBL" id="JAAQPH010000014">
    <property type="protein sequence ID" value="NIA70500.1"/>
    <property type="molecule type" value="Genomic_DNA"/>
</dbReference>
<dbReference type="NCBIfam" id="TIGR00282">
    <property type="entry name" value="TIGR00282 family metallophosphoesterase"/>
    <property type="match status" value="1"/>
</dbReference>
<keyword evidence="2" id="KW-0479">Metal-binding</keyword>
<comment type="caution">
    <text evidence="3">The sequence shown here is derived from an EMBL/GenBank/DDBJ whole genome shotgun (WGS) entry which is preliminary data.</text>
</comment>
<dbReference type="InterPro" id="IPR029052">
    <property type="entry name" value="Metallo-depent_PP-like"/>
</dbReference>
<organism evidence="3 4">
    <name type="scientific">Pelagibius litoralis</name>
    <dbReference type="NCBI Taxonomy" id="374515"/>
    <lineage>
        <taxon>Bacteria</taxon>
        <taxon>Pseudomonadati</taxon>
        <taxon>Pseudomonadota</taxon>
        <taxon>Alphaproteobacteria</taxon>
        <taxon>Rhodospirillales</taxon>
        <taxon>Rhodovibrionaceae</taxon>
        <taxon>Pelagibius</taxon>
    </lineage>
</organism>
<name>A0A967KE08_9PROT</name>
<keyword evidence="4" id="KW-1185">Reference proteome</keyword>
<proteinExistence type="predicted"/>
<dbReference type="Pfam" id="PF13277">
    <property type="entry name" value="YmdB"/>
    <property type="match status" value="1"/>
</dbReference>
<feature type="binding site" evidence="2">
    <location>
        <position position="39"/>
    </location>
    <ligand>
        <name>Fe cation</name>
        <dbReference type="ChEBI" id="CHEBI:24875"/>
        <label>1</label>
    </ligand>
</feature>
<evidence type="ECO:0000256" key="1">
    <source>
        <dbReference type="PIRSR" id="PIRSR004789-50"/>
    </source>
</evidence>
<feature type="binding site" evidence="2">
    <location>
        <position position="180"/>
    </location>
    <ligand>
        <name>Fe cation</name>
        <dbReference type="ChEBI" id="CHEBI:24875"/>
        <label>1</label>
    </ligand>
</feature>
<evidence type="ECO:0000313" key="4">
    <source>
        <dbReference type="Proteomes" id="UP000761264"/>
    </source>
</evidence>
<dbReference type="PANTHER" id="PTHR36303">
    <property type="entry name" value="2',3'-CYCLIC-NUCLEOTIDE 2'-PHOSPHODIESTERASE"/>
    <property type="match status" value="1"/>
</dbReference>
<evidence type="ECO:0000256" key="2">
    <source>
        <dbReference type="PIRSR" id="PIRSR004789-51"/>
    </source>
</evidence>
<feature type="binding site" evidence="2">
    <location>
        <position position="40"/>
    </location>
    <ligand>
        <name>Fe cation</name>
        <dbReference type="ChEBI" id="CHEBI:24875"/>
        <label>1</label>
    </ligand>
</feature>
<evidence type="ECO:0000313" key="3">
    <source>
        <dbReference type="EMBL" id="NIA70500.1"/>
    </source>
</evidence>
<dbReference type="CDD" id="cd07382">
    <property type="entry name" value="MPP_DR1281"/>
    <property type="match status" value="1"/>
</dbReference>
<feature type="active site" description="Proton donor" evidence="1">
    <location>
        <position position="68"/>
    </location>
</feature>
<gene>
    <name evidence="3" type="ORF">HBA54_18040</name>
</gene>
<dbReference type="AlphaFoldDB" id="A0A967KE08"/>
<feature type="binding site" evidence="2">
    <location>
        <position position="67"/>
    </location>
    <ligand>
        <name>Fe cation</name>
        <dbReference type="ChEBI" id="CHEBI:24875"/>
        <label>2</label>
    </ligand>
</feature>
<dbReference type="PANTHER" id="PTHR36303:SF1">
    <property type="entry name" value="2',3'-CYCLIC-NUCLEOTIDE 2'-PHOSPHODIESTERASE"/>
    <property type="match status" value="1"/>
</dbReference>
<dbReference type="GO" id="GO:0046872">
    <property type="term" value="F:metal ion binding"/>
    <property type="evidence" value="ECO:0007669"/>
    <property type="project" value="UniProtKB-KW"/>
</dbReference>
<dbReference type="GO" id="GO:0004113">
    <property type="term" value="F:2',3'-cyclic-nucleotide 3'-phosphodiesterase activity"/>
    <property type="evidence" value="ECO:0007669"/>
    <property type="project" value="TreeGrafter"/>
</dbReference>
<protein>
    <submittedName>
        <fullName evidence="3">TIGR00282 family metallophosphoesterase</fullName>
    </submittedName>
</protein>
<dbReference type="SUPFAM" id="SSF56300">
    <property type="entry name" value="Metallo-dependent phosphatases"/>
    <property type="match status" value="1"/>
</dbReference>
<dbReference type="Proteomes" id="UP000761264">
    <property type="component" value="Unassembled WGS sequence"/>
</dbReference>
<reference evidence="3" key="1">
    <citation type="submission" date="2020-03" db="EMBL/GenBank/DDBJ databases">
        <title>Genome of Pelagibius litoralis DSM 21314T.</title>
        <authorList>
            <person name="Wang G."/>
        </authorList>
    </citation>
    <scope>NUCLEOTIDE SEQUENCE</scope>
    <source>
        <strain evidence="3">DSM 21314</strain>
    </source>
</reference>
<feature type="binding site" evidence="2">
    <location>
        <position position="153"/>
    </location>
    <ligand>
        <name>Fe cation</name>
        <dbReference type="ChEBI" id="CHEBI:24875"/>
        <label>2</label>
    </ligand>
</feature>
<dbReference type="Gene3D" id="3.60.21.10">
    <property type="match status" value="1"/>
</dbReference>
<feature type="binding site" evidence="2">
    <location>
        <position position="8"/>
    </location>
    <ligand>
        <name>Fe cation</name>
        <dbReference type="ChEBI" id="CHEBI:24875"/>
        <label>1</label>
    </ligand>
</feature>
<dbReference type="PIRSF" id="PIRSF004789">
    <property type="entry name" value="DR1281"/>
    <property type="match status" value="1"/>
</dbReference>
<feature type="binding site" evidence="2">
    <location>
        <position position="39"/>
    </location>
    <ligand>
        <name>Fe cation</name>
        <dbReference type="ChEBI" id="CHEBI:24875"/>
        <label>2</label>
    </ligand>
</feature>
<dbReference type="RefSeq" id="WP_167227166.1">
    <property type="nucleotide sequence ID" value="NZ_JAAQPH010000014.1"/>
</dbReference>